<dbReference type="InterPro" id="IPR028098">
    <property type="entry name" value="Glyco_trans_4-like_N"/>
</dbReference>
<feature type="domain" description="GtrA/DPMS transmembrane" evidence="7">
    <location>
        <begin position="29"/>
        <end position="145"/>
    </location>
</feature>
<evidence type="ECO:0000259" key="6">
    <source>
        <dbReference type="Pfam" id="PF00534"/>
    </source>
</evidence>
<dbReference type="Proteomes" id="UP000178925">
    <property type="component" value="Unassembled WGS sequence"/>
</dbReference>
<dbReference type="STRING" id="1797995.A2242_04650"/>
<dbReference type="SUPFAM" id="SSF53756">
    <property type="entry name" value="UDP-Glycosyltransferase/glycogen phosphorylase"/>
    <property type="match status" value="1"/>
</dbReference>
<dbReference type="Gene3D" id="3.40.50.2000">
    <property type="entry name" value="Glycogen Phosphorylase B"/>
    <property type="match status" value="2"/>
</dbReference>
<feature type="transmembrane region" description="Helical" evidence="5">
    <location>
        <begin position="54"/>
        <end position="80"/>
    </location>
</feature>
<keyword evidence="2 5" id="KW-0812">Transmembrane</keyword>
<evidence type="ECO:0000256" key="1">
    <source>
        <dbReference type="ARBA" id="ARBA00004141"/>
    </source>
</evidence>
<dbReference type="Pfam" id="PF13439">
    <property type="entry name" value="Glyco_transf_4"/>
    <property type="match status" value="1"/>
</dbReference>
<feature type="transmembrane region" description="Helical" evidence="5">
    <location>
        <begin position="119"/>
        <end position="139"/>
    </location>
</feature>
<evidence type="ECO:0000256" key="5">
    <source>
        <dbReference type="SAM" id="Phobius"/>
    </source>
</evidence>
<comment type="caution">
    <text evidence="9">The sequence shown here is derived from an EMBL/GenBank/DDBJ whole genome shotgun (WGS) entry which is preliminary data.</text>
</comment>
<evidence type="ECO:0008006" key="11">
    <source>
        <dbReference type="Google" id="ProtNLM"/>
    </source>
</evidence>
<protein>
    <recommendedName>
        <fullName evidence="11">GtrA-like protein domain-containing protein</fullName>
    </recommendedName>
</protein>
<feature type="transmembrane region" description="Helical" evidence="5">
    <location>
        <begin position="92"/>
        <end position="113"/>
    </location>
</feature>
<dbReference type="EMBL" id="MFGC01000025">
    <property type="protein sequence ID" value="OGF27381.1"/>
    <property type="molecule type" value="Genomic_DNA"/>
</dbReference>
<name>A0A1F5SMB7_9BACT</name>
<accession>A0A1F5SMB7</accession>
<gene>
    <name evidence="9" type="ORF">A2242_04650</name>
</gene>
<dbReference type="GO" id="GO:0016020">
    <property type="term" value="C:membrane"/>
    <property type="evidence" value="ECO:0007669"/>
    <property type="project" value="UniProtKB-SubCell"/>
</dbReference>
<dbReference type="PANTHER" id="PTHR45947">
    <property type="entry name" value="SULFOQUINOVOSYL TRANSFERASE SQD2"/>
    <property type="match status" value="1"/>
</dbReference>
<dbReference type="PANTHER" id="PTHR45947:SF15">
    <property type="entry name" value="TEICHURONIC ACID BIOSYNTHESIS GLYCOSYLTRANSFERASE TUAC-RELATED"/>
    <property type="match status" value="1"/>
</dbReference>
<dbReference type="GO" id="GO:0000271">
    <property type="term" value="P:polysaccharide biosynthetic process"/>
    <property type="evidence" value="ECO:0007669"/>
    <property type="project" value="InterPro"/>
</dbReference>
<sequence length="556" mass="63530">MYQLFKKLFKRVAPDSVARLAEKYKIGIKYIISGGTAAAVDLGLLFVLTEIAGLWYLFSGAIAFVCSLLTSFLLHKFWTFRENSWQRIRKQFVFFTVLALLNLGLDILLLYVAVDFLHLWYMAAQFVIMGGLALLNFILNKTVTFRHENKHGKNILLATGIYPPDIGGPATYVKTLEEELPKHGFNVKVITYSDLSNAECKMPCLPAGRQNSECIVRISRKQSKLLRYFKYFWRVLNLLNWANVVYAQGPVSEGLPVYWACRLRGRKYMLKVVGDYAWEQMNVSKKQQNKKTTKQNFVTLDEFQHKSFDSTTERKRKIERRVARNADKIIVPSWYLKKIVKQWGIAEDKITIIYNAVDLAAVAPKVSETSTRFRKPKNPGEKWLVSVGRLVPWKGMDMLIEIMPLLLQHEPNLKLKIIGDGPERSNLEFRIKNLELQNSVVLKGRISHIETLAYIKTADVFALNTGYEGLSHLLLEALSLQTPIVTTNVGGNAELIEHNVNGLLVAYNDATQLKQAILTLLRDEMLRETLRRNAGKNLEKFSMPAMIEGLITILRQ</sequence>
<keyword evidence="4 5" id="KW-0472">Membrane</keyword>
<feature type="domain" description="Glycosyltransferase subfamily 4-like N-terminal" evidence="8">
    <location>
        <begin position="166"/>
        <end position="360"/>
    </location>
</feature>
<reference evidence="9 10" key="1">
    <citation type="journal article" date="2016" name="Nat. Commun.">
        <title>Thousands of microbial genomes shed light on interconnected biogeochemical processes in an aquifer system.</title>
        <authorList>
            <person name="Anantharaman K."/>
            <person name="Brown C.T."/>
            <person name="Hug L.A."/>
            <person name="Sharon I."/>
            <person name="Castelle C.J."/>
            <person name="Probst A.J."/>
            <person name="Thomas B.C."/>
            <person name="Singh A."/>
            <person name="Wilkins M.J."/>
            <person name="Karaoz U."/>
            <person name="Brodie E.L."/>
            <person name="Williams K.H."/>
            <person name="Hubbard S.S."/>
            <person name="Banfield J.F."/>
        </authorList>
    </citation>
    <scope>NUCLEOTIDE SEQUENCE [LARGE SCALE GENOMIC DNA]</scope>
</reference>
<dbReference type="InterPro" id="IPR007267">
    <property type="entry name" value="GtrA_DPMS_TM"/>
</dbReference>
<evidence type="ECO:0000259" key="7">
    <source>
        <dbReference type="Pfam" id="PF04138"/>
    </source>
</evidence>
<evidence type="ECO:0000256" key="4">
    <source>
        <dbReference type="ARBA" id="ARBA00023136"/>
    </source>
</evidence>
<dbReference type="GO" id="GO:0016757">
    <property type="term" value="F:glycosyltransferase activity"/>
    <property type="evidence" value="ECO:0007669"/>
    <property type="project" value="InterPro"/>
</dbReference>
<dbReference type="Pfam" id="PF04138">
    <property type="entry name" value="GtrA_DPMS_TM"/>
    <property type="match status" value="1"/>
</dbReference>
<evidence type="ECO:0000313" key="10">
    <source>
        <dbReference type="Proteomes" id="UP000178925"/>
    </source>
</evidence>
<evidence type="ECO:0000259" key="8">
    <source>
        <dbReference type="Pfam" id="PF13439"/>
    </source>
</evidence>
<dbReference type="AlphaFoldDB" id="A0A1F5SMB7"/>
<dbReference type="InterPro" id="IPR001296">
    <property type="entry name" value="Glyco_trans_1"/>
</dbReference>
<comment type="subcellular location">
    <subcellularLocation>
        <location evidence="1">Membrane</location>
        <topology evidence="1">Multi-pass membrane protein</topology>
    </subcellularLocation>
</comment>
<dbReference type="InterPro" id="IPR050194">
    <property type="entry name" value="Glycosyltransferase_grp1"/>
</dbReference>
<evidence type="ECO:0000256" key="3">
    <source>
        <dbReference type="ARBA" id="ARBA00022989"/>
    </source>
</evidence>
<proteinExistence type="predicted"/>
<evidence type="ECO:0000313" key="9">
    <source>
        <dbReference type="EMBL" id="OGF27381.1"/>
    </source>
</evidence>
<dbReference type="CDD" id="cd03801">
    <property type="entry name" value="GT4_PimA-like"/>
    <property type="match status" value="1"/>
</dbReference>
<organism evidence="9 10">
    <name type="scientific">Candidatus Falkowbacteria bacterium RIFOXYA2_FULL_47_9</name>
    <dbReference type="NCBI Taxonomy" id="1797995"/>
    <lineage>
        <taxon>Bacteria</taxon>
        <taxon>Candidatus Falkowiibacteriota</taxon>
    </lineage>
</organism>
<feature type="transmembrane region" description="Helical" evidence="5">
    <location>
        <begin position="28"/>
        <end position="48"/>
    </location>
</feature>
<evidence type="ECO:0000256" key="2">
    <source>
        <dbReference type="ARBA" id="ARBA00022692"/>
    </source>
</evidence>
<keyword evidence="3 5" id="KW-1133">Transmembrane helix</keyword>
<dbReference type="Pfam" id="PF00534">
    <property type="entry name" value="Glycos_transf_1"/>
    <property type="match status" value="1"/>
</dbReference>
<feature type="domain" description="Glycosyl transferase family 1" evidence="6">
    <location>
        <begin position="370"/>
        <end position="535"/>
    </location>
</feature>